<dbReference type="PROSITE" id="PS50884">
    <property type="entry name" value="ZF_DOF_2"/>
    <property type="match status" value="1"/>
</dbReference>
<evidence type="ECO:0000259" key="11">
    <source>
        <dbReference type="PROSITE" id="PS50884"/>
    </source>
</evidence>
<dbReference type="PROSITE" id="PS01361">
    <property type="entry name" value="ZF_DOF_1"/>
    <property type="match status" value="1"/>
</dbReference>
<comment type="subcellular location">
    <subcellularLocation>
        <location evidence="8 9">Nucleus</location>
    </subcellularLocation>
</comment>
<keyword evidence="3 9" id="KW-0862">Zinc</keyword>
<dbReference type="GO" id="GO:0008270">
    <property type="term" value="F:zinc ion binding"/>
    <property type="evidence" value="ECO:0007669"/>
    <property type="project" value="UniProtKB-KW"/>
</dbReference>
<dbReference type="EMBL" id="KI394095">
    <property type="protein sequence ID" value="ERN04917.1"/>
    <property type="molecule type" value="Genomic_DNA"/>
</dbReference>
<feature type="region of interest" description="Disordered" evidence="10">
    <location>
        <begin position="14"/>
        <end position="54"/>
    </location>
</feature>
<keyword evidence="7 8" id="KW-0539">Nucleus</keyword>
<dbReference type="Pfam" id="PF02701">
    <property type="entry name" value="Zn_ribbon_Dof"/>
    <property type="match status" value="1"/>
</dbReference>
<dbReference type="eggNOG" id="ENOG502RB9Y">
    <property type="taxonomic scope" value="Eukaryota"/>
</dbReference>
<proteinExistence type="predicted"/>
<sequence length="263" mass="28630">MALTSSLQACMDPASAHHQGMGGQSLEDMTSSMPSSSSLMQQERRLKPQPEQALKCPRCDSTNTKFCYYNNYSLSQPRYFCKACRRYWTKGGSLRNVPVGGGCRKNKRSTPKKQPDHQNPPSSSSAPQIPSSLELSILGNPNPTSGILGNPSATTNPGFLSHLESLRSCFEVPNKALMLENSNQEVSQQNQYGVGNMGFYNFCSLNPKVEEGEELGFPFQEMGGLQWQQQVSGGDGSGMFDAGGYWNGVGTWHHGASSVSPLM</sequence>
<evidence type="ECO:0000313" key="13">
    <source>
        <dbReference type="Proteomes" id="UP000017836"/>
    </source>
</evidence>
<dbReference type="GO" id="GO:0003677">
    <property type="term" value="F:DNA binding"/>
    <property type="evidence" value="ECO:0007669"/>
    <property type="project" value="UniProtKB-UniRule"/>
</dbReference>
<dbReference type="AlphaFoldDB" id="W1P4V2"/>
<dbReference type="Gramene" id="ERN04917">
    <property type="protein sequence ID" value="ERN04917"/>
    <property type="gene ID" value="AMTR_s00080p00087770"/>
</dbReference>
<evidence type="ECO:0000256" key="3">
    <source>
        <dbReference type="ARBA" id="ARBA00022833"/>
    </source>
</evidence>
<keyword evidence="4 9" id="KW-0805">Transcription regulation</keyword>
<name>W1P4V2_AMBTC</name>
<evidence type="ECO:0000256" key="6">
    <source>
        <dbReference type="ARBA" id="ARBA00023163"/>
    </source>
</evidence>
<protein>
    <recommendedName>
        <fullName evidence="9">Dof zinc finger protein</fullName>
    </recommendedName>
</protein>
<evidence type="ECO:0000256" key="1">
    <source>
        <dbReference type="ARBA" id="ARBA00022723"/>
    </source>
</evidence>
<keyword evidence="2 8" id="KW-0863">Zinc-finger</keyword>
<evidence type="ECO:0000256" key="5">
    <source>
        <dbReference type="ARBA" id="ARBA00023125"/>
    </source>
</evidence>
<evidence type="ECO:0000256" key="10">
    <source>
        <dbReference type="SAM" id="MobiDB-lite"/>
    </source>
</evidence>
<evidence type="ECO:0000256" key="8">
    <source>
        <dbReference type="PROSITE-ProRule" id="PRU00071"/>
    </source>
</evidence>
<dbReference type="HOGENOM" id="CLU_036438_2_1_1"/>
<dbReference type="PANTHER" id="PTHR31992">
    <property type="entry name" value="DOF ZINC FINGER PROTEIN DOF1.4-RELATED"/>
    <property type="match status" value="1"/>
</dbReference>
<dbReference type="InterPro" id="IPR045174">
    <property type="entry name" value="Dof"/>
</dbReference>
<accession>W1P4V2</accession>
<keyword evidence="5 8" id="KW-0238">DNA-binding</keyword>
<evidence type="ECO:0000256" key="7">
    <source>
        <dbReference type="ARBA" id="ARBA00023242"/>
    </source>
</evidence>
<evidence type="ECO:0000256" key="4">
    <source>
        <dbReference type="ARBA" id="ARBA00023015"/>
    </source>
</evidence>
<comment type="function">
    <text evidence="9">Transcription factor that binds specifically to a 5'-AA[AG]G-3' consensus core sequence.</text>
</comment>
<dbReference type="GO" id="GO:0003700">
    <property type="term" value="F:DNA-binding transcription factor activity"/>
    <property type="evidence" value="ECO:0007669"/>
    <property type="project" value="UniProtKB-UniRule"/>
</dbReference>
<feature type="domain" description="Dof-type" evidence="11">
    <location>
        <begin position="54"/>
        <end position="108"/>
    </location>
</feature>
<evidence type="ECO:0000313" key="12">
    <source>
        <dbReference type="EMBL" id="ERN04917.1"/>
    </source>
</evidence>
<dbReference type="KEGG" id="atr:18433082"/>
<dbReference type="OrthoDB" id="1927254at2759"/>
<organism evidence="12 13">
    <name type="scientific">Amborella trichopoda</name>
    <dbReference type="NCBI Taxonomy" id="13333"/>
    <lineage>
        <taxon>Eukaryota</taxon>
        <taxon>Viridiplantae</taxon>
        <taxon>Streptophyta</taxon>
        <taxon>Embryophyta</taxon>
        <taxon>Tracheophyta</taxon>
        <taxon>Spermatophyta</taxon>
        <taxon>Magnoliopsida</taxon>
        <taxon>Amborellales</taxon>
        <taxon>Amborellaceae</taxon>
        <taxon>Amborella</taxon>
    </lineage>
</organism>
<keyword evidence="1 9" id="KW-0479">Metal-binding</keyword>
<evidence type="ECO:0000256" key="9">
    <source>
        <dbReference type="RuleBase" id="RU369094"/>
    </source>
</evidence>
<dbReference type="InterPro" id="IPR003851">
    <property type="entry name" value="Znf_Dof"/>
</dbReference>
<evidence type="ECO:0000256" key="2">
    <source>
        <dbReference type="ARBA" id="ARBA00022771"/>
    </source>
</evidence>
<dbReference type="GO" id="GO:0005634">
    <property type="term" value="C:nucleus"/>
    <property type="evidence" value="ECO:0007669"/>
    <property type="project" value="UniProtKB-SubCell"/>
</dbReference>
<reference evidence="13" key="1">
    <citation type="journal article" date="2013" name="Science">
        <title>The Amborella genome and the evolution of flowering plants.</title>
        <authorList>
            <consortium name="Amborella Genome Project"/>
        </authorList>
    </citation>
    <scope>NUCLEOTIDE SEQUENCE [LARGE SCALE GENOMIC DNA]</scope>
</reference>
<feature type="region of interest" description="Disordered" evidence="10">
    <location>
        <begin position="98"/>
        <end position="153"/>
    </location>
</feature>
<feature type="compositionally biased region" description="Polar residues" evidence="10">
    <location>
        <begin position="139"/>
        <end position="153"/>
    </location>
</feature>
<dbReference type="Proteomes" id="UP000017836">
    <property type="component" value="Unassembled WGS sequence"/>
</dbReference>
<feature type="compositionally biased region" description="Low complexity" evidence="10">
    <location>
        <begin position="120"/>
        <end position="132"/>
    </location>
</feature>
<keyword evidence="13" id="KW-1185">Reference proteome</keyword>
<gene>
    <name evidence="12" type="ORF">AMTR_s00080p00087770</name>
</gene>
<keyword evidence="6 9" id="KW-0804">Transcription</keyword>
<dbReference type="PANTHER" id="PTHR31992:SF313">
    <property type="entry name" value="DOF ZINC FINGER PROTEIN DOF5.7"/>
    <property type="match status" value="1"/>
</dbReference>